<name>A0ABW3JJU6_9FLAO</name>
<proteinExistence type="predicted"/>
<dbReference type="PANTHER" id="PTHR46401:SF2">
    <property type="entry name" value="GLYCOSYLTRANSFERASE WBBK-RELATED"/>
    <property type="match status" value="1"/>
</dbReference>
<feature type="domain" description="DUF1972" evidence="3">
    <location>
        <begin position="3"/>
        <end position="173"/>
    </location>
</feature>
<keyword evidence="1" id="KW-0808">Transferase</keyword>
<sequence>MKIGIIGVRGVPNYHGGFEQFAEFLSEYLAQKEHEVYVYNSHNHPYQEALWKGVHIVHKYDPEYRIGTAGQFVYDLNCILDARKRKFDIILQLGYTSSSIWYKLMPKTAILVTNMDGLEWKRSKYSKKVQEFLKIAERLAAMNSDYLVADSIGIQNYLKEKYKKKSTYIAYGASLFDQDDFNVLDAYNLEKYNYNLLIARMEPENNIEVILDGVVESNNKQKFLVIGKNDANSFGKRLITKYKNYTNIVFLGGVYNQNHLNNLRFFSNLYFHGHSVGGTNPSLLEAMASKALIIANKNIFNEAILENNGFYFSNKNDVSNLLNSITKKENIQKLEANFEKIDKEFNKQKINSQYLQLFEDLISLK</sequence>
<dbReference type="Proteomes" id="UP001597061">
    <property type="component" value="Unassembled WGS sequence"/>
</dbReference>
<accession>A0ABW3JJU6</accession>
<evidence type="ECO:0000256" key="1">
    <source>
        <dbReference type="ARBA" id="ARBA00022679"/>
    </source>
</evidence>
<comment type="caution">
    <text evidence="4">The sequence shown here is derived from an EMBL/GenBank/DDBJ whole genome shotgun (WGS) entry which is preliminary data.</text>
</comment>
<evidence type="ECO:0000313" key="5">
    <source>
        <dbReference type="Proteomes" id="UP001597061"/>
    </source>
</evidence>
<keyword evidence="5" id="KW-1185">Reference proteome</keyword>
<protein>
    <submittedName>
        <fullName evidence="4">DUF1972 domain-containing protein</fullName>
    </submittedName>
</protein>
<dbReference type="InterPro" id="IPR001296">
    <property type="entry name" value="Glyco_trans_1"/>
</dbReference>
<dbReference type="RefSeq" id="WP_379926151.1">
    <property type="nucleotide sequence ID" value="NZ_JBHTJI010000001.1"/>
</dbReference>
<dbReference type="Pfam" id="PF00534">
    <property type="entry name" value="Glycos_transf_1"/>
    <property type="match status" value="1"/>
</dbReference>
<dbReference type="InterPro" id="IPR015393">
    <property type="entry name" value="DUF1972"/>
</dbReference>
<evidence type="ECO:0000259" key="2">
    <source>
        <dbReference type="Pfam" id="PF00534"/>
    </source>
</evidence>
<dbReference type="EMBL" id="JBHTJI010000001">
    <property type="protein sequence ID" value="MFD0990556.1"/>
    <property type="molecule type" value="Genomic_DNA"/>
</dbReference>
<dbReference type="Pfam" id="PF09314">
    <property type="entry name" value="DUF1972"/>
    <property type="match status" value="1"/>
</dbReference>
<dbReference type="SUPFAM" id="SSF53756">
    <property type="entry name" value="UDP-Glycosyltransferase/glycogen phosphorylase"/>
    <property type="match status" value="1"/>
</dbReference>
<gene>
    <name evidence="4" type="ORF">ACFQ1R_10650</name>
</gene>
<feature type="domain" description="Glycosyl transferase family 1" evidence="2">
    <location>
        <begin position="190"/>
        <end position="341"/>
    </location>
</feature>
<dbReference type="PANTHER" id="PTHR46401">
    <property type="entry name" value="GLYCOSYLTRANSFERASE WBBK-RELATED"/>
    <property type="match status" value="1"/>
</dbReference>
<organism evidence="4 5">
    <name type="scientific">Mariniflexile jejuense</name>
    <dbReference type="NCBI Taxonomy" id="1173582"/>
    <lineage>
        <taxon>Bacteria</taxon>
        <taxon>Pseudomonadati</taxon>
        <taxon>Bacteroidota</taxon>
        <taxon>Flavobacteriia</taxon>
        <taxon>Flavobacteriales</taxon>
        <taxon>Flavobacteriaceae</taxon>
        <taxon>Mariniflexile</taxon>
    </lineage>
</organism>
<evidence type="ECO:0000313" key="4">
    <source>
        <dbReference type="EMBL" id="MFD0990556.1"/>
    </source>
</evidence>
<dbReference type="Gene3D" id="3.40.50.2000">
    <property type="entry name" value="Glycogen Phosphorylase B"/>
    <property type="match status" value="2"/>
</dbReference>
<reference evidence="5" key="1">
    <citation type="journal article" date="2019" name="Int. J. Syst. Evol. Microbiol.">
        <title>The Global Catalogue of Microorganisms (GCM) 10K type strain sequencing project: providing services to taxonomists for standard genome sequencing and annotation.</title>
        <authorList>
            <consortium name="The Broad Institute Genomics Platform"/>
            <consortium name="The Broad Institute Genome Sequencing Center for Infectious Disease"/>
            <person name="Wu L."/>
            <person name="Ma J."/>
        </authorList>
    </citation>
    <scope>NUCLEOTIDE SEQUENCE [LARGE SCALE GENOMIC DNA]</scope>
    <source>
        <strain evidence="5">CCUG 62414</strain>
    </source>
</reference>
<evidence type="ECO:0000259" key="3">
    <source>
        <dbReference type="Pfam" id="PF09314"/>
    </source>
</evidence>